<organism evidence="5">
    <name type="scientific">uncultured Desulfobacterium sp</name>
    <dbReference type="NCBI Taxonomy" id="201089"/>
    <lineage>
        <taxon>Bacteria</taxon>
        <taxon>Pseudomonadati</taxon>
        <taxon>Thermodesulfobacteriota</taxon>
        <taxon>Desulfobacteria</taxon>
        <taxon>Desulfobacterales</taxon>
        <taxon>Desulfobacteriaceae</taxon>
        <taxon>Desulfobacterium</taxon>
        <taxon>environmental samples</taxon>
    </lineage>
</organism>
<dbReference type="GO" id="GO:0006281">
    <property type="term" value="P:DNA repair"/>
    <property type="evidence" value="ECO:0007669"/>
    <property type="project" value="TreeGrafter"/>
</dbReference>
<comment type="catalytic activity">
    <reaction evidence="1">
        <text>2-phosphoglycolate + H2O = glycolate + phosphate</text>
        <dbReference type="Rhea" id="RHEA:14369"/>
        <dbReference type="ChEBI" id="CHEBI:15377"/>
        <dbReference type="ChEBI" id="CHEBI:29805"/>
        <dbReference type="ChEBI" id="CHEBI:43474"/>
        <dbReference type="ChEBI" id="CHEBI:58033"/>
        <dbReference type="EC" id="3.1.3.18"/>
    </reaction>
</comment>
<dbReference type="InterPro" id="IPR050155">
    <property type="entry name" value="HAD-like_hydrolase_sf"/>
</dbReference>
<dbReference type="Gene3D" id="1.10.150.240">
    <property type="entry name" value="Putative phosphatase, domain 2"/>
    <property type="match status" value="1"/>
</dbReference>
<dbReference type="EMBL" id="OJIN01000208">
    <property type="protein sequence ID" value="SPD75539.1"/>
    <property type="molecule type" value="Genomic_DNA"/>
</dbReference>
<name>A0A445N1G2_9BACT</name>
<dbReference type="SUPFAM" id="SSF56784">
    <property type="entry name" value="HAD-like"/>
    <property type="match status" value="1"/>
</dbReference>
<gene>
    <name evidence="5" type="ORF">PITCH_A640082</name>
</gene>
<reference evidence="5" key="1">
    <citation type="submission" date="2018-01" db="EMBL/GenBank/DDBJ databases">
        <authorList>
            <person name="Regsiter A."/>
            <person name="William W."/>
        </authorList>
    </citation>
    <scope>NUCLEOTIDE SEQUENCE</scope>
    <source>
        <strain evidence="5">TRIP AH-1</strain>
    </source>
</reference>
<dbReference type="InterPro" id="IPR036412">
    <property type="entry name" value="HAD-like_sf"/>
</dbReference>
<proteinExistence type="inferred from homology"/>
<dbReference type="InterPro" id="IPR023198">
    <property type="entry name" value="PGP-like_dom2"/>
</dbReference>
<dbReference type="PANTHER" id="PTHR43434:SF1">
    <property type="entry name" value="PHOSPHOGLYCOLATE PHOSPHATASE"/>
    <property type="match status" value="1"/>
</dbReference>
<comment type="pathway">
    <text evidence="2">Organic acid metabolism; glycolate biosynthesis; glycolate from 2-phosphoglycolate: step 1/1.</text>
</comment>
<dbReference type="SFLD" id="SFLDS00003">
    <property type="entry name" value="Haloacid_Dehalogenase"/>
    <property type="match status" value="1"/>
</dbReference>
<dbReference type="GO" id="GO:0005829">
    <property type="term" value="C:cytosol"/>
    <property type="evidence" value="ECO:0007669"/>
    <property type="project" value="TreeGrafter"/>
</dbReference>
<evidence type="ECO:0000256" key="3">
    <source>
        <dbReference type="ARBA" id="ARBA00006171"/>
    </source>
</evidence>
<evidence type="ECO:0000256" key="1">
    <source>
        <dbReference type="ARBA" id="ARBA00000830"/>
    </source>
</evidence>
<dbReference type="SFLD" id="SFLDG01129">
    <property type="entry name" value="C1.5:_HAD__Beta-PGM__Phosphata"/>
    <property type="match status" value="1"/>
</dbReference>
<dbReference type="EC" id="3.1.3.18" evidence="4"/>
<dbReference type="GO" id="GO:0008967">
    <property type="term" value="F:phosphoglycolate phosphatase activity"/>
    <property type="evidence" value="ECO:0007669"/>
    <property type="project" value="UniProtKB-EC"/>
</dbReference>
<dbReference type="PANTHER" id="PTHR43434">
    <property type="entry name" value="PHOSPHOGLYCOLATE PHOSPHATASE"/>
    <property type="match status" value="1"/>
</dbReference>
<comment type="similarity">
    <text evidence="3">Belongs to the HAD-like hydrolase superfamily. CbbY/CbbZ/Gph/YieH family.</text>
</comment>
<dbReference type="InterPro" id="IPR041492">
    <property type="entry name" value="HAD_2"/>
</dbReference>
<protein>
    <recommendedName>
        <fullName evidence="4">phosphoglycolate phosphatase</fullName>
        <ecNumber evidence="4">3.1.3.18</ecNumber>
    </recommendedName>
</protein>
<dbReference type="InterPro" id="IPR023214">
    <property type="entry name" value="HAD_sf"/>
</dbReference>
<evidence type="ECO:0000256" key="2">
    <source>
        <dbReference type="ARBA" id="ARBA00004818"/>
    </source>
</evidence>
<dbReference type="Gene3D" id="3.40.50.1000">
    <property type="entry name" value="HAD superfamily/HAD-like"/>
    <property type="match status" value="1"/>
</dbReference>
<evidence type="ECO:0000313" key="5">
    <source>
        <dbReference type="EMBL" id="SPD75539.1"/>
    </source>
</evidence>
<dbReference type="Pfam" id="PF13419">
    <property type="entry name" value="HAD_2"/>
    <property type="match status" value="1"/>
</dbReference>
<accession>A0A445N1G2</accession>
<dbReference type="AlphaFoldDB" id="A0A445N1G2"/>
<sequence>MTPKLVLFDIDGTLIDPGRVGKISATKAFYEMFGIEDAFSDISMAGKTDIQIIKEALTAYNLSYGENIIPAILNEYVKILNEELKLGRMSVKPGAIELLNYLNDENGFYLGLLTGNIESGGRSKLGVFDLNRYFPFGAFGSDSEDRDKLLPVAVDKFMASTNIKICFENCIVVGDTPLDVACARPFGAVSIAVATGPYSYEELLKTGADHVLKDLTEARETGLF</sequence>
<evidence type="ECO:0000256" key="4">
    <source>
        <dbReference type="ARBA" id="ARBA00013078"/>
    </source>
</evidence>